<reference evidence="1" key="1">
    <citation type="submission" date="2020-06" db="EMBL/GenBank/DDBJ databases">
        <title>Legume-microbial interactions unlock mineral nutrients during tropical forest succession.</title>
        <authorList>
            <person name="Epihov D.Z."/>
        </authorList>
    </citation>
    <scope>NUCLEOTIDE SEQUENCE [LARGE SCALE GENOMIC DNA]</scope>
    <source>
        <strain evidence="1">Pan2503</strain>
    </source>
</reference>
<evidence type="ECO:0000313" key="2">
    <source>
        <dbReference type="Proteomes" id="UP000567293"/>
    </source>
</evidence>
<proteinExistence type="predicted"/>
<protein>
    <submittedName>
        <fullName evidence="1">Uncharacterized protein</fullName>
    </submittedName>
</protein>
<accession>A0A7V8NSL0</accession>
<name>A0A7V8NSL0_9BACT</name>
<keyword evidence="2" id="KW-1185">Reference proteome</keyword>
<dbReference type="EMBL" id="JACDQQ010001665">
    <property type="protein sequence ID" value="MBA0086754.1"/>
    <property type="molecule type" value="Genomic_DNA"/>
</dbReference>
<sequence>MGVLSKLQQARRVVQDFTVNTLAGIDGAFARLVYVASLRDLSSGRYEHQGLTALYPEGAVQQALELCHEQIFERILEMPLAKQLEDFRDCLLAMEGGLPAVVSHWRQLEPYRVLLPENAPDYLKELFFSNLRVLLEILREPCASARSDA</sequence>
<dbReference type="AlphaFoldDB" id="A0A7V8NSL0"/>
<gene>
    <name evidence="1" type="ORF">HRJ53_17375</name>
</gene>
<comment type="caution">
    <text evidence="1">The sequence shown here is derived from an EMBL/GenBank/DDBJ whole genome shotgun (WGS) entry which is preliminary data.</text>
</comment>
<organism evidence="1 2">
    <name type="scientific">Candidatus Acidiferrum panamense</name>
    <dbReference type="NCBI Taxonomy" id="2741543"/>
    <lineage>
        <taxon>Bacteria</taxon>
        <taxon>Pseudomonadati</taxon>
        <taxon>Acidobacteriota</taxon>
        <taxon>Terriglobia</taxon>
        <taxon>Candidatus Acidiferrales</taxon>
        <taxon>Candidatus Acidiferrum</taxon>
    </lineage>
</organism>
<evidence type="ECO:0000313" key="1">
    <source>
        <dbReference type="EMBL" id="MBA0086754.1"/>
    </source>
</evidence>
<dbReference type="Proteomes" id="UP000567293">
    <property type="component" value="Unassembled WGS sequence"/>
</dbReference>